<dbReference type="OrthoDB" id="9807744at2"/>
<evidence type="ECO:0000256" key="1">
    <source>
        <dbReference type="SAM" id="Phobius"/>
    </source>
</evidence>
<keyword evidence="1" id="KW-0472">Membrane</keyword>
<keyword evidence="1" id="KW-0812">Transmembrane</keyword>
<dbReference type="Pfam" id="PF04235">
    <property type="entry name" value="DUF418"/>
    <property type="match status" value="1"/>
</dbReference>
<dbReference type="PANTHER" id="PTHR30590:SF2">
    <property type="entry name" value="INNER MEMBRANE PROTEIN"/>
    <property type="match status" value="1"/>
</dbReference>
<sequence length="420" mass="45630">MQQARMAPIGAAARIASMDVLRGLALLGIFLVNVAWFTAPLVGHAEGIDLELQGPALWLDVAIYVFASSKFWTLFSLLFGMGFAVMQARAEASGLPFTGLYLRRTSGLLLIGGLHACLVWSGDILVAYALTAFALLLLFRRAPTTGLWAWGIALYMSIVVLLMLVALLLGLLGDAAAPDDAARRAAETLALRQQEVAAYSRGSYLDATHMRLRFQQAYFFNSLFLLPMTLGLFVFGTWLVRRGVLARPAEHRRLLHAMAWAIGPLGLAVTLLGIAIDPRPDLEGPGSVGALWASSLHMAGGAMMTLGYLGIVVLVLERGPGGLRVLAPAGRMALTLYLMQSLVGTWVFYGHGLGLWGQVGRVGQVVLVLSVFAAQLAFAHLWMARFRHGPVEWLWRAFTYLEWPPLRRSPPTPPPLPPNP</sequence>
<feature type="transmembrane region" description="Helical" evidence="1">
    <location>
        <begin position="362"/>
        <end position="383"/>
    </location>
</feature>
<gene>
    <name evidence="3" type="ORF">FKV25_08870</name>
</gene>
<name>A0A508ADP0_9GAMM</name>
<evidence type="ECO:0000313" key="3">
    <source>
        <dbReference type="EMBL" id="TQD45175.1"/>
    </source>
</evidence>
<feature type="transmembrane region" description="Helical" evidence="1">
    <location>
        <begin position="146"/>
        <end position="172"/>
    </location>
</feature>
<feature type="transmembrane region" description="Helical" evidence="1">
    <location>
        <begin position="253"/>
        <end position="276"/>
    </location>
</feature>
<proteinExistence type="predicted"/>
<dbReference type="EMBL" id="VICE01000084">
    <property type="protein sequence ID" value="TQD45175.1"/>
    <property type="molecule type" value="Genomic_DNA"/>
</dbReference>
<keyword evidence="4" id="KW-1185">Reference proteome</keyword>
<accession>A0A508ADP0</accession>
<keyword evidence="1" id="KW-1133">Transmembrane helix</keyword>
<feature type="domain" description="DUF418" evidence="2">
    <location>
        <begin position="239"/>
        <end position="401"/>
    </location>
</feature>
<organism evidence="3 4">
    <name type="scientific">Marilutibacter aestuarii</name>
    <dbReference type="NCBI Taxonomy" id="1706195"/>
    <lineage>
        <taxon>Bacteria</taxon>
        <taxon>Pseudomonadati</taxon>
        <taxon>Pseudomonadota</taxon>
        <taxon>Gammaproteobacteria</taxon>
        <taxon>Lysobacterales</taxon>
        <taxon>Lysobacteraceae</taxon>
        <taxon>Marilutibacter</taxon>
    </lineage>
</organism>
<reference evidence="3 4" key="1">
    <citation type="submission" date="2019-06" db="EMBL/GenBank/DDBJ databases">
        <title>Lysobacter alkalisoli sp. nov. isolated from saline soil.</title>
        <authorList>
            <person name="Sun J.-Q."/>
            <person name="Xu L."/>
        </authorList>
    </citation>
    <scope>NUCLEOTIDE SEQUENCE [LARGE SCALE GENOMIC DNA]</scope>
    <source>
        <strain evidence="3 4">JCM 31130</strain>
    </source>
</reference>
<dbReference type="PANTHER" id="PTHR30590">
    <property type="entry name" value="INNER MEMBRANE PROTEIN"/>
    <property type="match status" value="1"/>
</dbReference>
<evidence type="ECO:0000313" key="4">
    <source>
        <dbReference type="Proteomes" id="UP000318212"/>
    </source>
</evidence>
<feature type="transmembrane region" description="Helical" evidence="1">
    <location>
        <begin position="218"/>
        <end position="241"/>
    </location>
</feature>
<comment type="caution">
    <text evidence="3">The sequence shown here is derived from an EMBL/GenBank/DDBJ whole genome shotgun (WGS) entry which is preliminary data.</text>
</comment>
<dbReference type="AlphaFoldDB" id="A0A508ADP0"/>
<feature type="transmembrane region" description="Helical" evidence="1">
    <location>
        <begin position="118"/>
        <end position="139"/>
    </location>
</feature>
<dbReference type="InterPro" id="IPR007349">
    <property type="entry name" value="DUF418"/>
</dbReference>
<feature type="transmembrane region" description="Helical" evidence="1">
    <location>
        <begin position="336"/>
        <end position="356"/>
    </location>
</feature>
<dbReference type="Proteomes" id="UP000318212">
    <property type="component" value="Unassembled WGS sequence"/>
</dbReference>
<feature type="transmembrane region" description="Helical" evidence="1">
    <location>
        <begin position="20"/>
        <end position="42"/>
    </location>
</feature>
<protein>
    <submittedName>
        <fullName evidence="3">DUF418 domain-containing protein</fullName>
    </submittedName>
</protein>
<dbReference type="InterPro" id="IPR052529">
    <property type="entry name" value="Bact_Transport_Assoc"/>
</dbReference>
<feature type="transmembrane region" description="Helical" evidence="1">
    <location>
        <begin position="62"/>
        <end position="85"/>
    </location>
</feature>
<evidence type="ECO:0000259" key="2">
    <source>
        <dbReference type="Pfam" id="PF04235"/>
    </source>
</evidence>
<feature type="transmembrane region" description="Helical" evidence="1">
    <location>
        <begin position="296"/>
        <end position="316"/>
    </location>
</feature>